<keyword evidence="1" id="KW-0472">Membrane</keyword>
<protein>
    <submittedName>
        <fullName evidence="2">Putative integral membrane protein</fullName>
    </submittedName>
</protein>
<dbReference type="Proteomes" id="UP000540506">
    <property type="component" value="Unassembled WGS sequence"/>
</dbReference>
<evidence type="ECO:0000256" key="1">
    <source>
        <dbReference type="SAM" id="Phobius"/>
    </source>
</evidence>
<gene>
    <name evidence="2" type="ORF">FHR34_000853</name>
</gene>
<keyword evidence="3" id="KW-1185">Reference proteome</keyword>
<keyword evidence="1" id="KW-1133">Transmembrane helix</keyword>
<reference evidence="2 3" key="1">
    <citation type="submission" date="2020-08" db="EMBL/GenBank/DDBJ databases">
        <title>Sequencing the genomes of 1000 actinobacteria strains.</title>
        <authorList>
            <person name="Klenk H.-P."/>
        </authorList>
    </citation>
    <scope>NUCLEOTIDE SEQUENCE [LARGE SCALE GENOMIC DNA]</scope>
    <source>
        <strain evidence="2 3">DSM 41654</strain>
    </source>
</reference>
<organism evidence="2 3">
    <name type="scientific">Kitasatospora kifunensis</name>
    <name type="common">Streptomyces kifunensis</name>
    <dbReference type="NCBI Taxonomy" id="58351"/>
    <lineage>
        <taxon>Bacteria</taxon>
        <taxon>Bacillati</taxon>
        <taxon>Actinomycetota</taxon>
        <taxon>Actinomycetes</taxon>
        <taxon>Kitasatosporales</taxon>
        <taxon>Streptomycetaceae</taxon>
        <taxon>Kitasatospora</taxon>
    </lineage>
</organism>
<evidence type="ECO:0000313" key="3">
    <source>
        <dbReference type="Proteomes" id="UP000540506"/>
    </source>
</evidence>
<sequence>MTRKSGSFAGQNRQGDIAGIPTKLIVGVVLFALALWFLLANLNSVKIQFWVFTVTAPLWIALAATLLIGAVIGYLFKDRREGR</sequence>
<accession>A0A7W7QY97</accession>
<dbReference type="RefSeq" id="WP_312897114.1">
    <property type="nucleotide sequence ID" value="NZ_JACHJV010000001.1"/>
</dbReference>
<evidence type="ECO:0000313" key="2">
    <source>
        <dbReference type="EMBL" id="MBB4921860.1"/>
    </source>
</evidence>
<keyword evidence="1" id="KW-0812">Transmembrane</keyword>
<dbReference type="AlphaFoldDB" id="A0A7W7QY97"/>
<feature type="transmembrane region" description="Helical" evidence="1">
    <location>
        <begin position="20"/>
        <end position="39"/>
    </location>
</feature>
<dbReference type="EMBL" id="JACHJV010000001">
    <property type="protein sequence ID" value="MBB4921860.1"/>
    <property type="molecule type" value="Genomic_DNA"/>
</dbReference>
<comment type="caution">
    <text evidence="2">The sequence shown here is derived from an EMBL/GenBank/DDBJ whole genome shotgun (WGS) entry which is preliminary data.</text>
</comment>
<dbReference type="GO" id="GO:0005886">
    <property type="term" value="C:plasma membrane"/>
    <property type="evidence" value="ECO:0007669"/>
    <property type="project" value="InterPro"/>
</dbReference>
<proteinExistence type="predicted"/>
<feature type="transmembrane region" description="Helical" evidence="1">
    <location>
        <begin position="51"/>
        <end position="76"/>
    </location>
</feature>
<name>A0A7W7QY97_KITKI</name>